<evidence type="ECO:0000259" key="7">
    <source>
        <dbReference type="Pfam" id="PF03151"/>
    </source>
</evidence>
<feature type="non-terminal residue" evidence="8">
    <location>
        <position position="169"/>
    </location>
</feature>
<dbReference type="InterPro" id="IPR037185">
    <property type="entry name" value="EmrE-like"/>
</dbReference>
<feature type="domain" description="Sugar phosphate transporter" evidence="7">
    <location>
        <begin position="124"/>
        <end position="169"/>
    </location>
</feature>
<reference evidence="8 9" key="1">
    <citation type="journal article" date="2018" name="Gigascience">
        <title>Genomes of trombidid mites reveal novel predicted allergens and laterally-transferred genes associated with secondary metabolism.</title>
        <authorList>
            <person name="Dong X."/>
            <person name="Chaisiri K."/>
            <person name="Xia D."/>
            <person name="Armstrong S.D."/>
            <person name="Fang Y."/>
            <person name="Donnelly M.J."/>
            <person name="Kadowaki T."/>
            <person name="McGarry J.W."/>
            <person name="Darby A.C."/>
            <person name="Makepeace B.L."/>
        </authorList>
    </citation>
    <scope>NUCLEOTIDE SEQUENCE [LARGE SCALE GENOMIC DNA]</scope>
    <source>
        <strain evidence="8">UoL-UT</strain>
    </source>
</reference>
<proteinExistence type="predicted"/>
<dbReference type="VEuPathDB" id="VectorBase:LDEU013141"/>
<dbReference type="OrthoDB" id="6418713at2759"/>
<evidence type="ECO:0000313" key="8">
    <source>
        <dbReference type="EMBL" id="RWS18899.1"/>
    </source>
</evidence>
<accession>A0A443RV35</accession>
<evidence type="ECO:0000256" key="4">
    <source>
        <dbReference type="ARBA" id="ARBA00023136"/>
    </source>
</evidence>
<feature type="domain" description="Sugar phosphate transporter" evidence="7">
    <location>
        <begin position="10"/>
        <end position="105"/>
    </location>
</feature>
<dbReference type="Pfam" id="PF03151">
    <property type="entry name" value="TPT"/>
    <property type="match status" value="2"/>
</dbReference>
<keyword evidence="6" id="KW-0732">Signal</keyword>
<dbReference type="GO" id="GO:0016020">
    <property type="term" value="C:membrane"/>
    <property type="evidence" value="ECO:0007669"/>
    <property type="project" value="UniProtKB-SubCell"/>
</dbReference>
<dbReference type="STRING" id="299467.A0A443RV35"/>
<dbReference type="Proteomes" id="UP000288716">
    <property type="component" value="Unassembled WGS sequence"/>
</dbReference>
<feature type="transmembrane region" description="Helical" evidence="5">
    <location>
        <begin position="40"/>
        <end position="61"/>
    </location>
</feature>
<feature type="signal peptide" evidence="6">
    <location>
        <begin position="1"/>
        <end position="24"/>
    </location>
</feature>
<feature type="transmembrane region" description="Helical" evidence="5">
    <location>
        <begin position="73"/>
        <end position="93"/>
    </location>
</feature>
<evidence type="ECO:0000256" key="6">
    <source>
        <dbReference type="SAM" id="SignalP"/>
    </source>
</evidence>
<feature type="chain" id="PRO_5019303765" evidence="6">
    <location>
        <begin position="25"/>
        <end position="169"/>
    </location>
</feature>
<dbReference type="InterPro" id="IPR004853">
    <property type="entry name" value="Sugar_P_trans_dom"/>
</dbReference>
<dbReference type="SUPFAM" id="SSF103481">
    <property type="entry name" value="Multidrug resistance efflux transporter EmrE"/>
    <property type="match status" value="1"/>
</dbReference>
<protein>
    <submittedName>
        <fullName evidence="8">Solute carrier family 35 member E1-like protein</fullName>
    </submittedName>
</protein>
<keyword evidence="4 5" id="KW-0472">Membrane</keyword>
<dbReference type="AlphaFoldDB" id="A0A443RV35"/>
<dbReference type="PANTHER" id="PTHR11132">
    <property type="entry name" value="SOLUTE CARRIER FAMILY 35"/>
    <property type="match status" value="1"/>
</dbReference>
<sequence>MDSNIKEFIQICLLCLMWFSVSSCNNIITKQILTEWTHPLTLTFIQLSSIYLYLKPTLFICQIERKSIKKNHLLLFIIPLSFGKFLASISSHFSLSKVSVSYSHTGELNNFCLINSFIYSRYYITVKSLMPLFVVILSRIILKEKQTLKIYLSLLPIIGGVMISTATEL</sequence>
<evidence type="ECO:0000313" key="9">
    <source>
        <dbReference type="Proteomes" id="UP000288716"/>
    </source>
</evidence>
<dbReference type="InterPro" id="IPR050186">
    <property type="entry name" value="TPT_transporter"/>
</dbReference>
<comment type="subcellular location">
    <subcellularLocation>
        <location evidence="1">Membrane</location>
        <topology evidence="1">Multi-pass membrane protein</topology>
    </subcellularLocation>
</comment>
<organism evidence="8 9">
    <name type="scientific">Leptotrombidium deliense</name>
    <dbReference type="NCBI Taxonomy" id="299467"/>
    <lineage>
        <taxon>Eukaryota</taxon>
        <taxon>Metazoa</taxon>
        <taxon>Ecdysozoa</taxon>
        <taxon>Arthropoda</taxon>
        <taxon>Chelicerata</taxon>
        <taxon>Arachnida</taxon>
        <taxon>Acari</taxon>
        <taxon>Acariformes</taxon>
        <taxon>Trombidiformes</taxon>
        <taxon>Prostigmata</taxon>
        <taxon>Anystina</taxon>
        <taxon>Parasitengona</taxon>
        <taxon>Trombiculoidea</taxon>
        <taxon>Trombiculidae</taxon>
        <taxon>Leptotrombidium</taxon>
    </lineage>
</organism>
<dbReference type="EMBL" id="NCKV01032752">
    <property type="protein sequence ID" value="RWS18899.1"/>
    <property type="molecule type" value="Genomic_DNA"/>
</dbReference>
<evidence type="ECO:0000256" key="3">
    <source>
        <dbReference type="ARBA" id="ARBA00022989"/>
    </source>
</evidence>
<feature type="transmembrane region" description="Helical" evidence="5">
    <location>
        <begin position="122"/>
        <end position="142"/>
    </location>
</feature>
<evidence type="ECO:0000256" key="2">
    <source>
        <dbReference type="ARBA" id="ARBA00022692"/>
    </source>
</evidence>
<comment type="caution">
    <text evidence="8">The sequence shown here is derived from an EMBL/GenBank/DDBJ whole genome shotgun (WGS) entry which is preliminary data.</text>
</comment>
<keyword evidence="3 5" id="KW-1133">Transmembrane helix</keyword>
<dbReference type="PROSITE" id="PS51257">
    <property type="entry name" value="PROKAR_LIPOPROTEIN"/>
    <property type="match status" value="1"/>
</dbReference>
<evidence type="ECO:0000256" key="1">
    <source>
        <dbReference type="ARBA" id="ARBA00004141"/>
    </source>
</evidence>
<feature type="transmembrane region" description="Helical" evidence="5">
    <location>
        <begin position="149"/>
        <end position="167"/>
    </location>
</feature>
<name>A0A443RV35_9ACAR</name>
<gene>
    <name evidence="8" type="ORF">B4U80_06512</name>
</gene>
<keyword evidence="9" id="KW-1185">Reference proteome</keyword>
<keyword evidence="2 5" id="KW-0812">Transmembrane</keyword>
<evidence type="ECO:0000256" key="5">
    <source>
        <dbReference type="SAM" id="Phobius"/>
    </source>
</evidence>